<sequence length="42" mass="4790">MDDGIFMILFSLLALILLGGGYYACVVLNKDRRDVEKNDQLR</sequence>
<evidence type="ECO:0000256" key="1">
    <source>
        <dbReference type="SAM" id="Phobius"/>
    </source>
</evidence>
<keyword evidence="1" id="KW-0812">Transmembrane</keyword>
<gene>
    <name evidence="2" type="ORF">SAMN05216279_11674</name>
</gene>
<dbReference type="GeneID" id="80427845"/>
<protein>
    <submittedName>
        <fullName evidence="2">Uncharacterized protein</fullName>
    </submittedName>
</protein>
<keyword evidence="1" id="KW-0472">Membrane</keyword>
<evidence type="ECO:0000313" key="3">
    <source>
        <dbReference type="Proteomes" id="UP000183046"/>
    </source>
</evidence>
<reference evidence="3" key="1">
    <citation type="submission" date="2016-10" db="EMBL/GenBank/DDBJ databases">
        <authorList>
            <person name="de Groot N.N."/>
        </authorList>
    </citation>
    <scope>NUCLEOTIDE SEQUENCE [LARGE SCALE GENOMIC DNA]</scope>
    <source>
        <strain evidence="3">DSM 15758</strain>
    </source>
</reference>
<dbReference type="RefSeq" id="WP_007161186.1">
    <property type="nucleotide sequence ID" value="NZ_CP017024.1"/>
</dbReference>
<dbReference type="AlphaFoldDB" id="A0A1G5PE39"/>
<name>A0A1G5PE39_9PSED</name>
<dbReference type="EMBL" id="FMWB01000016">
    <property type="protein sequence ID" value="SCZ47786.1"/>
    <property type="molecule type" value="Genomic_DNA"/>
</dbReference>
<dbReference type="Proteomes" id="UP000183046">
    <property type="component" value="Unassembled WGS sequence"/>
</dbReference>
<proteinExistence type="predicted"/>
<evidence type="ECO:0000313" key="2">
    <source>
        <dbReference type="EMBL" id="SCZ47786.1"/>
    </source>
</evidence>
<organism evidence="2 3">
    <name type="scientific">Pseudomonas oryzihabitans</name>
    <dbReference type="NCBI Taxonomy" id="47885"/>
    <lineage>
        <taxon>Bacteria</taxon>
        <taxon>Pseudomonadati</taxon>
        <taxon>Pseudomonadota</taxon>
        <taxon>Gammaproteobacteria</taxon>
        <taxon>Pseudomonadales</taxon>
        <taxon>Pseudomonadaceae</taxon>
        <taxon>Pseudomonas</taxon>
    </lineage>
</organism>
<keyword evidence="1" id="KW-1133">Transmembrane helix</keyword>
<feature type="transmembrane region" description="Helical" evidence="1">
    <location>
        <begin position="6"/>
        <end position="28"/>
    </location>
</feature>
<accession>A0A1G5PE39</accession>
<comment type="caution">
    <text evidence="2">The sequence shown here is derived from an EMBL/GenBank/DDBJ whole genome shotgun (WGS) entry which is preliminary data.</text>
</comment>